<dbReference type="PANTHER" id="PTHR44227">
    <property type="match status" value="1"/>
</dbReference>
<dbReference type="Pfam" id="PF16811">
    <property type="entry name" value="TAtT"/>
    <property type="match status" value="1"/>
</dbReference>
<dbReference type="InterPro" id="IPR052346">
    <property type="entry name" value="O-mannosyl-transferase_TMTC"/>
</dbReference>
<dbReference type="PROSITE" id="PS50005">
    <property type="entry name" value="TPR"/>
    <property type="match status" value="1"/>
</dbReference>
<evidence type="ECO:0000313" key="4">
    <source>
        <dbReference type="EMBL" id="BBF87030.1"/>
    </source>
</evidence>
<protein>
    <submittedName>
        <fullName evidence="4">Tetratricopeptide repeat protein</fullName>
    </submittedName>
</protein>
<organism evidence="4 5">
    <name type="scientific">Aquitalea magnusonii</name>
    <dbReference type="NCBI Taxonomy" id="332411"/>
    <lineage>
        <taxon>Bacteria</taxon>
        <taxon>Pseudomonadati</taxon>
        <taxon>Pseudomonadota</taxon>
        <taxon>Betaproteobacteria</taxon>
        <taxon>Neisseriales</taxon>
        <taxon>Chromobacteriaceae</taxon>
        <taxon>Aquitalea</taxon>
    </lineage>
</organism>
<evidence type="ECO:0000256" key="1">
    <source>
        <dbReference type="ARBA" id="ARBA00022737"/>
    </source>
</evidence>
<sequence length="628" mass="69305">MLSQQGEESMLLSPLALRAATLLAEQKLPAALQAAQRCLESEPGNAPVWTLLGVCAAQLGQKPVAEQCWLHALQLDPAVADAHYNLGCLYGERGERELAAQHYRAELRLQAAHADSLANLGVLLAQGGQWPEAEACYRQALQFATAARSLQDVRYNLALLLVQTDRQAEAETLLHALLLQDPDDESGNALLGSLCQQQGRDVEARVCWERILQRTPLHTEALNNLALLYQQQRRWDEASRLLQRALLQAAPPPDLLLNQANGLLQQGDAAAALPLLQQAIAQHPRHAPLHDALGVVCSELREAEQAEAALRRAVELAPGQARFRQNLAYLQLARGHWRAGWENLEARLQRPPAAGGLPVLSSPRWQGESLSGRHLLVWLEQGLGDALQFCRYLPLLQAARLSVVCRPELLRLLQCLPLDCPVSFLPLLRLDMALPPHDYHVFSMSLPRWLEPDPAATPPAHFPPFARQPQPAPAAPRRFGLVWRGHPRHPCDHHRSLPDVRLLAPLLALPGIRWRSLQLPVIEEESAWLASWPALEAGEQGLDDLAATAAVLAGLDGLVTVDTALAHLAGCLGLPCSVLLSACHTDWRWGWDAERTPWYPTLRLYRQPQAGDWPRLIARLAVDLTVPT</sequence>
<reference evidence="5" key="1">
    <citation type="journal article" date="2017" name="Biotechnol. Biofuels">
        <title>Evaluation of environmental bacterial communities as a factor affecting the growth of duckweed Lemna minor.</title>
        <authorList>
            <person name="Ishizawa H."/>
            <person name="Kuroda M."/>
            <person name="Morikawa M."/>
            <person name="Ike M."/>
        </authorList>
    </citation>
    <scope>NUCLEOTIDE SEQUENCE [LARGE SCALE GENOMIC DNA]</scope>
    <source>
        <strain evidence="5">H3</strain>
    </source>
</reference>
<dbReference type="InterPro" id="IPR011990">
    <property type="entry name" value="TPR-like_helical_dom_sf"/>
</dbReference>
<evidence type="ECO:0000313" key="5">
    <source>
        <dbReference type="Proteomes" id="UP000198290"/>
    </source>
</evidence>
<keyword evidence="2 3" id="KW-0802">TPR repeat</keyword>
<keyword evidence="1" id="KW-0677">Repeat</keyword>
<dbReference type="SMART" id="SM00028">
    <property type="entry name" value="TPR"/>
    <property type="match status" value="9"/>
</dbReference>
<dbReference type="KEGG" id="amah:DLM_3442"/>
<dbReference type="Gene3D" id="3.40.50.2000">
    <property type="entry name" value="Glycogen Phosphorylase B"/>
    <property type="match status" value="1"/>
</dbReference>
<dbReference type="Proteomes" id="UP000198290">
    <property type="component" value="Chromosome"/>
</dbReference>
<accession>A0A3G9GGN8</accession>
<keyword evidence="5" id="KW-1185">Reference proteome</keyword>
<dbReference type="Pfam" id="PF13432">
    <property type="entry name" value="TPR_16"/>
    <property type="match status" value="1"/>
</dbReference>
<dbReference type="AlphaFoldDB" id="A0A3G9GGN8"/>
<dbReference type="Pfam" id="PF13176">
    <property type="entry name" value="TPR_7"/>
    <property type="match status" value="1"/>
</dbReference>
<feature type="repeat" description="TPR" evidence="3">
    <location>
        <begin position="80"/>
        <end position="113"/>
    </location>
</feature>
<reference evidence="5" key="3">
    <citation type="journal article" date="2017" name="Plant Physiol. Biochem.">
        <title>Differential oxidative and antioxidative response of duckweed Lemna minor toward plant growth promoting/inhibiting bacteria.</title>
        <authorList>
            <person name="Ishizawa H."/>
            <person name="Kuroda M."/>
            <person name="Morikawa M."/>
            <person name="Ike M."/>
        </authorList>
    </citation>
    <scope>NUCLEOTIDE SEQUENCE [LARGE SCALE GENOMIC DNA]</scope>
    <source>
        <strain evidence="5">H3</strain>
    </source>
</reference>
<dbReference type="EMBL" id="AP018823">
    <property type="protein sequence ID" value="BBF87030.1"/>
    <property type="molecule type" value="Genomic_DNA"/>
</dbReference>
<evidence type="ECO:0000256" key="2">
    <source>
        <dbReference type="ARBA" id="ARBA00022803"/>
    </source>
</evidence>
<proteinExistence type="predicted"/>
<evidence type="ECO:0000256" key="3">
    <source>
        <dbReference type="PROSITE-ProRule" id="PRU00339"/>
    </source>
</evidence>
<dbReference type="Gene3D" id="1.25.40.10">
    <property type="entry name" value="Tetratricopeptide repeat domain"/>
    <property type="match status" value="2"/>
</dbReference>
<dbReference type="Pfam" id="PF14559">
    <property type="entry name" value="TPR_19"/>
    <property type="match status" value="1"/>
</dbReference>
<reference evidence="4 5" key="2">
    <citation type="journal article" date="2017" name="Genome Announc.">
        <title>Draft genome sequence of Aquitalea magnusonii strain H3, a plant growth-promoting bacterium of duckweed Lemna minor.</title>
        <authorList>
            <person name="Ishizawa H."/>
            <person name="Kuroda M."/>
            <person name="Ike M."/>
        </authorList>
    </citation>
    <scope>NUCLEOTIDE SEQUENCE [LARGE SCALE GENOMIC DNA]</scope>
    <source>
        <strain evidence="4 5">H3</strain>
    </source>
</reference>
<dbReference type="SUPFAM" id="SSF53756">
    <property type="entry name" value="UDP-Glycosyltransferase/glycogen phosphorylase"/>
    <property type="match status" value="1"/>
</dbReference>
<dbReference type="PANTHER" id="PTHR44227:SF3">
    <property type="entry name" value="PROTEIN O-MANNOSYL-TRANSFERASE TMTC4"/>
    <property type="match status" value="1"/>
</dbReference>
<dbReference type="SUPFAM" id="SSF48452">
    <property type="entry name" value="TPR-like"/>
    <property type="match status" value="2"/>
</dbReference>
<dbReference type="OrthoDB" id="9814129at2"/>
<gene>
    <name evidence="4" type="ORF">DLM_3442</name>
</gene>
<dbReference type="InterPro" id="IPR019734">
    <property type="entry name" value="TPR_rpt"/>
</dbReference>
<name>A0A3G9GGN8_9NEIS</name>
<dbReference type="InterPro" id="IPR031823">
    <property type="entry name" value="TatT"/>
</dbReference>